<evidence type="ECO:0000313" key="2">
    <source>
        <dbReference type="EMBL" id="TBU06804.1"/>
    </source>
</evidence>
<organism evidence="2 3">
    <name type="scientific">Hamiltosporidium magnivora</name>
    <dbReference type="NCBI Taxonomy" id="148818"/>
    <lineage>
        <taxon>Eukaryota</taxon>
        <taxon>Fungi</taxon>
        <taxon>Fungi incertae sedis</taxon>
        <taxon>Microsporidia</taxon>
        <taxon>Dubosqiidae</taxon>
        <taxon>Hamiltosporidium</taxon>
    </lineage>
</organism>
<protein>
    <submittedName>
        <fullName evidence="2">Uncharacterized protein</fullName>
    </submittedName>
</protein>
<feature type="compositionally biased region" description="Basic and acidic residues" evidence="1">
    <location>
        <begin position="216"/>
        <end position="230"/>
    </location>
</feature>
<dbReference type="VEuPathDB" id="MicrosporidiaDB:CWI36_0064p0020"/>
<dbReference type="EMBL" id="PIXR01000421">
    <property type="protein sequence ID" value="TBU06804.1"/>
    <property type="molecule type" value="Genomic_DNA"/>
</dbReference>
<feature type="region of interest" description="Disordered" evidence="1">
    <location>
        <begin position="56"/>
        <end position="82"/>
    </location>
</feature>
<name>A0A4Q9LFR9_9MICR</name>
<gene>
    <name evidence="2" type="ORF">CWI39_0421p0010</name>
</gene>
<dbReference type="VEuPathDB" id="MicrosporidiaDB:CWI36_0064p0010"/>
<comment type="caution">
    <text evidence="2">The sequence shown here is derived from an EMBL/GenBank/DDBJ whole genome shotgun (WGS) entry which is preliminary data.</text>
</comment>
<proteinExistence type="predicted"/>
<reference evidence="2 3" key="1">
    <citation type="submission" date="2017-12" db="EMBL/GenBank/DDBJ databases">
        <authorList>
            <person name="Pombert J.-F."/>
            <person name="Haag K.L."/>
            <person name="Ebert D."/>
        </authorList>
    </citation>
    <scope>NUCLEOTIDE SEQUENCE [LARGE SCALE GENOMIC DNA]</scope>
    <source>
        <strain evidence="2">IL-BN-2</strain>
    </source>
</reference>
<feature type="region of interest" description="Disordered" evidence="1">
    <location>
        <begin position="209"/>
        <end position="230"/>
    </location>
</feature>
<accession>A0A4Q9LFR9</accession>
<feature type="compositionally biased region" description="Basic and acidic residues" evidence="1">
    <location>
        <begin position="61"/>
        <end position="75"/>
    </location>
</feature>
<dbReference type="AlphaFoldDB" id="A0A4Q9LFR9"/>
<evidence type="ECO:0000313" key="3">
    <source>
        <dbReference type="Proteomes" id="UP000293045"/>
    </source>
</evidence>
<evidence type="ECO:0000256" key="1">
    <source>
        <dbReference type="SAM" id="MobiDB-lite"/>
    </source>
</evidence>
<dbReference type="VEuPathDB" id="MicrosporidiaDB:CWI39_0421p0010"/>
<sequence length="603" mass="70771">MLLVNINASLDQKNGKRVLPKEITILEVENPRHIASFISKNPEICLEKSESCKRTKTGIKTSEREDGDPLKKIPRENQMNDVHHSVKSVISEDIQSQIIPKEKSQKNPAITSNLPISENYSKVDSKSRFQKIIAKHNPRMGLKLNVSFETQQTADKGLIKPYIPYKNDNNTISSSNLYYHDNITKKVKFPKAFRRNRLIPTERIIHSSRKKQSVVETKKNPAEQKEQEKEQKTILNKIKPNIRNVQNEPKFLELFKCNVELKDHDKSITTIKDELSDILYPKKSEKVVNLECIEKCFNVKNYLFYDAKNKTFDFTLETLKENYDFNKILEVGKNLVAIEVLSYLKFDAFGIAETIKLIKYSEIISEVKKCQLNIICVELNYIYEKCGNFTETSIKKGHVIYMHYIWVVIKYLTDLLFDEKLYSNKLHYITTLNKITFFIRKLLSELLIGFNFDPQKIDYKWNTDLIIQLITNLQRHLKSPNNKRGIYEFFNKNFLMRIFLGKYDEIYTELRSIYSTDKSILKLINEASEKSNSSKGVEENPDDIFICFIKSEFKITWINCKIYRCKFVFLKFGHKKSYEKILNKIIQQNEIYSPPEYSSTMSI</sequence>
<dbReference type="Proteomes" id="UP000293045">
    <property type="component" value="Unassembled WGS sequence"/>
</dbReference>